<evidence type="ECO:0000313" key="2">
    <source>
        <dbReference type="EMBL" id="MBP3059461.1"/>
    </source>
</evidence>
<organism evidence="2 3">
    <name type="scientific">Texas Phoenix palm phytoplasma</name>
    <dbReference type="NCBI Taxonomy" id="176709"/>
    <lineage>
        <taxon>Bacteria</taxon>
        <taxon>Bacillati</taxon>
        <taxon>Mycoplasmatota</taxon>
        <taxon>Mollicutes</taxon>
        <taxon>Acholeplasmatales</taxon>
        <taxon>Acholeplasmataceae</taxon>
        <taxon>Candidatus Phytoplasma</taxon>
        <taxon>16SrIV (Coconut lethal yellows group)</taxon>
    </lineage>
</organism>
<gene>
    <name evidence="2" type="ORF">FEF22_001545</name>
</gene>
<feature type="transmembrane region" description="Helical" evidence="1">
    <location>
        <begin position="50"/>
        <end position="73"/>
    </location>
</feature>
<dbReference type="Proteomes" id="UP001192346">
    <property type="component" value="Unassembled WGS sequence"/>
</dbReference>
<keyword evidence="1" id="KW-1133">Transmembrane helix</keyword>
<keyword evidence="1" id="KW-0472">Membrane</keyword>
<keyword evidence="1" id="KW-0812">Transmembrane</keyword>
<sequence>MFKIKKVILQKIIIISFFVSLAIISDLFSSFFLPFLTIPFGGKLFKISYIILYLSGLFFNFSVGFFVCFFYSIFHLIKAFIRILLITSSIVRLSIFEFILSCFLDYLIPDLIISLSSFCCSNEKNDNQSINKNILFITAIINILRFLCFFISGYYIYAFKIDLTNISNFWSFLKIFPPQEYLFTYCFIYNLIPCLVSYIIVCFFIIYCIPQFKNIFDKYVTSY</sequence>
<feature type="transmembrane region" description="Helical" evidence="1">
    <location>
        <begin position="80"/>
        <end position="100"/>
    </location>
</feature>
<evidence type="ECO:0000313" key="3">
    <source>
        <dbReference type="Proteomes" id="UP001192346"/>
    </source>
</evidence>
<name>A0ABS5BIP7_9MOLU</name>
<comment type="caution">
    <text evidence="2">The sequence shown here is derived from an EMBL/GenBank/DDBJ whole genome shotgun (WGS) entry which is preliminary data.</text>
</comment>
<dbReference type="Gene3D" id="1.10.1760.20">
    <property type="match status" value="1"/>
</dbReference>
<protein>
    <submittedName>
        <fullName evidence="2">Uncharacterized protein</fullName>
    </submittedName>
</protein>
<evidence type="ECO:0000256" key="1">
    <source>
        <dbReference type="SAM" id="Phobius"/>
    </source>
</evidence>
<accession>A0ABS5BIP7</accession>
<feature type="transmembrane region" description="Helical" evidence="1">
    <location>
        <begin position="134"/>
        <end position="157"/>
    </location>
</feature>
<keyword evidence="3" id="KW-1185">Reference proteome</keyword>
<proteinExistence type="predicted"/>
<dbReference type="EMBL" id="VBRA02000009">
    <property type="protein sequence ID" value="MBP3059461.1"/>
    <property type="molecule type" value="Genomic_DNA"/>
</dbReference>
<feature type="transmembrane region" description="Helical" evidence="1">
    <location>
        <begin position="182"/>
        <end position="209"/>
    </location>
</feature>
<feature type="transmembrane region" description="Helical" evidence="1">
    <location>
        <begin position="12"/>
        <end position="38"/>
    </location>
</feature>
<reference evidence="2" key="1">
    <citation type="submission" date="2019-10" db="EMBL/GenBank/DDBJ databases">
        <title>Whole Genome Sequencing and Characterization of Texas Phoenix Palm Decline Phytoplasma Belongs to Lethal Yellowing (16SrIV) Group.</title>
        <authorList>
            <person name="Bao M."/>
        </authorList>
    </citation>
    <scope>NUCLEOTIDE SEQUENCE [LARGE SCALE GENOMIC DNA]</scope>
    <source>
        <strain evidence="2">ACPD</strain>
    </source>
</reference>
<dbReference type="RefSeq" id="WP_210352278.1">
    <property type="nucleotide sequence ID" value="NZ_VBRA02000009.1"/>
</dbReference>